<dbReference type="EMBL" id="LAZR01060026">
    <property type="protein sequence ID" value="KKK66548.1"/>
    <property type="molecule type" value="Genomic_DNA"/>
</dbReference>
<organism evidence="1">
    <name type="scientific">marine sediment metagenome</name>
    <dbReference type="NCBI Taxonomy" id="412755"/>
    <lineage>
        <taxon>unclassified sequences</taxon>
        <taxon>metagenomes</taxon>
        <taxon>ecological metagenomes</taxon>
    </lineage>
</organism>
<feature type="non-terminal residue" evidence="1">
    <location>
        <position position="137"/>
    </location>
</feature>
<proteinExistence type="predicted"/>
<dbReference type="AlphaFoldDB" id="A0A0F8XCH7"/>
<name>A0A0F8XCH7_9ZZZZ</name>
<comment type="caution">
    <text evidence="1">The sequence shown here is derived from an EMBL/GenBank/DDBJ whole genome shotgun (WGS) entry which is preliminary data.</text>
</comment>
<accession>A0A0F8XCH7</accession>
<reference evidence="1" key="1">
    <citation type="journal article" date="2015" name="Nature">
        <title>Complex archaea that bridge the gap between prokaryotes and eukaryotes.</title>
        <authorList>
            <person name="Spang A."/>
            <person name="Saw J.H."/>
            <person name="Jorgensen S.L."/>
            <person name="Zaremba-Niedzwiedzka K."/>
            <person name="Martijn J."/>
            <person name="Lind A.E."/>
            <person name="van Eijk R."/>
            <person name="Schleper C."/>
            <person name="Guy L."/>
            <person name="Ettema T.J."/>
        </authorList>
    </citation>
    <scope>NUCLEOTIDE SEQUENCE</scope>
</reference>
<protein>
    <submittedName>
        <fullName evidence="1">Uncharacterized protein</fullName>
    </submittedName>
</protein>
<evidence type="ECO:0000313" key="1">
    <source>
        <dbReference type="EMBL" id="KKK66548.1"/>
    </source>
</evidence>
<sequence>MGSYLTRDQLQTRTKVEGLRDVASETTEFWIDLSEDLLNTFNIDSSSAGFTNIAAWVTQKITEHLFVQNEEQIVIAVNTPFRRERLGSYSYDKGPRTLDQKKELFIDLSPIVQVAILRITKDRSPLSVFTRVFREEN</sequence>
<gene>
    <name evidence="1" type="ORF">LCGC14_2963010</name>
</gene>